<proteinExistence type="predicted"/>
<evidence type="ECO:0008006" key="4">
    <source>
        <dbReference type="Google" id="ProtNLM"/>
    </source>
</evidence>
<dbReference type="InterPro" id="IPR008407">
    <property type="entry name" value="Brnchd-chn_aa_trnsp_AzlD"/>
</dbReference>
<dbReference type="AlphaFoldDB" id="A0AA92JU43"/>
<dbReference type="Pfam" id="PF05437">
    <property type="entry name" value="AzlD"/>
    <property type="match status" value="1"/>
</dbReference>
<feature type="transmembrane region" description="Helical" evidence="1">
    <location>
        <begin position="89"/>
        <end position="107"/>
    </location>
</feature>
<evidence type="ECO:0000313" key="2">
    <source>
        <dbReference type="EMBL" id="QOK97509.1"/>
    </source>
</evidence>
<keyword evidence="1" id="KW-0812">Transmembrane</keyword>
<reference evidence="3" key="1">
    <citation type="submission" date="2020-04" db="EMBL/GenBank/DDBJ databases">
        <title>Ralstonia solanacearum UW576, UW763, UW773, and UW774.</title>
        <authorList>
            <person name="Steidl O."/>
            <person name="Truchon A."/>
            <person name="Allen C."/>
        </authorList>
    </citation>
    <scope>NUCLEOTIDE SEQUENCE [LARGE SCALE GENOMIC DNA]</scope>
    <source>
        <strain evidence="3">UW774</strain>
    </source>
</reference>
<dbReference type="EMBL" id="CP051169">
    <property type="protein sequence ID" value="QOK97509.1"/>
    <property type="molecule type" value="Genomic_DNA"/>
</dbReference>
<dbReference type="Proteomes" id="UP000593970">
    <property type="component" value="Chromosome"/>
</dbReference>
<organism evidence="2 3">
    <name type="scientific">Ralstonia solanacearum</name>
    <name type="common">Pseudomonas solanacearum</name>
    <dbReference type="NCBI Taxonomy" id="305"/>
    <lineage>
        <taxon>Bacteria</taxon>
        <taxon>Pseudomonadati</taxon>
        <taxon>Pseudomonadota</taxon>
        <taxon>Betaproteobacteria</taxon>
        <taxon>Burkholderiales</taxon>
        <taxon>Burkholderiaceae</taxon>
        <taxon>Ralstonia</taxon>
        <taxon>Ralstonia solanacearum species complex</taxon>
    </lineage>
</organism>
<feature type="transmembrane region" description="Helical" evidence="1">
    <location>
        <begin position="68"/>
        <end position="84"/>
    </location>
</feature>
<feature type="transmembrane region" description="Helical" evidence="1">
    <location>
        <begin position="6"/>
        <end position="26"/>
    </location>
</feature>
<keyword evidence="1" id="KW-0472">Membrane</keyword>
<name>A0AA92JU43_RALSL</name>
<keyword evidence="1" id="KW-1133">Transmembrane helix</keyword>
<gene>
    <name evidence="2" type="ORF">HF909_14460</name>
</gene>
<evidence type="ECO:0000313" key="3">
    <source>
        <dbReference type="Proteomes" id="UP000593970"/>
    </source>
</evidence>
<sequence length="108" mass="11935">MNQTLFMILAMGATVFVVRSIAFIFANHISLPRFLRESLELLPPAILTVIIANGVLLSKHGTELDLGLHNPYLLATLITILIATRVRNFFVVIACGYAAFLLMTFLMA</sequence>
<accession>A0AA92JU43</accession>
<evidence type="ECO:0000256" key="1">
    <source>
        <dbReference type="SAM" id="Phobius"/>
    </source>
</evidence>
<protein>
    <recommendedName>
        <fullName evidence="4">AzlD domain-containing protein</fullName>
    </recommendedName>
</protein>
<feature type="transmembrane region" description="Helical" evidence="1">
    <location>
        <begin position="38"/>
        <end position="56"/>
    </location>
</feature>